<keyword evidence="18" id="KW-1185">Reference proteome</keyword>
<protein>
    <submittedName>
        <fullName evidence="17">SNF2 family Nterminal domain containing protein</fullName>
    </submittedName>
</protein>
<dbReference type="SMART" id="SM00490">
    <property type="entry name" value="HELICc"/>
    <property type="match status" value="1"/>
</dbReference>
<dbReference type="PROSITE" id="PS50330">
    <property type="entry name" value="UIM"/>
    <property type="match status" value="1"/>
</dbReference>
<evidence type="ECO:0000259" key="14">
    <source>
        <dbReference type="PROSITE" id="PS50090"/>
    </source>
</evidence>
<evidence type="ECO:0000256" key="6">
    <source>
        <dbReference type="ARBA" id="ARBA00023015"/>
    </source>
</evidence>
<dbReference type="SMART" id="SM00487">
    <property type="entry name" value="DEXDc"/>
    <property type="match status" value="1"/>
</dbReference>
<dbReference type="CDD" id="cd17995">
    <property type="entry name" value="DEXHc_CHD6_7_8_9"/>
    <property type="match status" value="1"/>
</dbReference>
<dbReference type="GO" id="GO:0042393">
    <property type="term" value="F:histone binding"/>
    <property type="evidence" value="ECO:0007669"/>
    <property type="project" value="TreeGrafter"/>
</dbReference>
<feature type="compositionally biased region" description="Low complexity" evidence="11">
    <location>
        <begin position="2035"/>
        <end position="2048"/>
    </location>
</feature>
<dbReference type="GeneID" id="14912056"/>
<dbReference type="EMBL" id="KB008148">
    <property type="protein sequence ID" value="ELR11630.1"/>
    <property type="molecule type" value="Genomic_DNA"/>
</dbReference>
<dbReference type="SUPFAM" id="SSF47370">
    <property type="entry name" value="Bromodomain"/>
    <property type="match status" value="1"/>
</dbReference>
<feature type="compositionally biased region" description="Acidic residues" evidence="11">
    <location>
        <begin position="1791"/>
        <end position="1827"/>
    </location>
</feature>
<feature type="compositionally biased region" description="Low complexity" evidence="11">
    <location>
        <begin position="317"/>
        <end position="326"/>
    </location>
</feature>
<dbReference type="InterPro" id="IPR001650">
    <property type="entry name" value="Helicase_C-like"/>
</dbReference>
<name>L8GEZ6_ACACF</name>
<keyword evidence="3" id="KW-0547">Nucleotide-binding</keyword>
<dbReference type="PROSITE" id="PS50013">
    <property type="entry name" value="CHROMO_2"/>
    <property type="match status" value="1"/>
</dbReference>
<keyword evidence="7 10" id="KW-0103">Bromodomain</keyword>
<dbReference type="GO" id="GO:0016887">
    <property type="term" value="F:ATP hydrolysis activity"/>
    <property type="evidence" value="ECO:0007669"/>
    <property type="project" value="TreeGrafter"/>
</dbReference>
<dbReference type="Pfam" id="PF00271">
    <property type="entry name" value="Helicase_C"/>
    <property type="match status" value="1"/>
</dbReference>
<feature type="compositionally biased region" description="Acidic residues" evidence="11">
    <location>
        <begin position="228"/>
        <end position="242"/>
    </location>
</feature>
<evidence type="ECO:0000313" key="18">
    <source>
        <dbReference type="Proteomes" id="UP000011083"/>
    </source>
</evidence>
<sequence>MEGHTPNEASNGAPTGEQGRIRKPLRSEGHWEREPSLETTVPTYSSGDVAMDLKLGQCQALLSRLKRHKHAWPFNQPVDPVALDLPDYWEVVKRPMDLGTIGDKLTSGQYAKVSEFLDDLELVWSNCLLYNPPDDPISEWATLLRKTTHRLAKQLGVIEHEGLATKAEGSGERKERSTPVRRGREGAETRRNEEDEDLEDASYMDTSAGRRRSSARLSAKSGKRYYGEEEGEEEEEEEEDLEGGSRKASRRTTNGDGHQQQHGNDDGGSSEPEGAAGPIVDKILAHRVTQERAVKKGGGSSSSVEEAEQEEKGETDAAAAQEQQQQQEEEGAKTDQVAAEPVTEYYVKWKEKSYLHCEWVTADVIEREGTVGRGKINRYHKKKQEMALDALALPRGAGGMEEEEEPPFPPAYCEIDRIIAYEELIEPIPPQDMPPVSAAVKAETAGEGAAPSPQHAPASHLAAASAAAAAGPATHPSAVHAPALPSTSTPAPSVTVGPRPAHLPGIAPSSVAPSQAAHPYYPQQTGAGLPPPFVPPQQQPQQARVSAPPYSPYSSAQHYPANQPHSAGLGGHSPLAPSAYPHQYTGQSSSRSQMPYPHQGYPPAALQPPVVAVPAPPQLPPTHNAQLWHQLQAWRGEMVQRSTAPPAHPALTLPGTSAATAVPTQPAASHRVKPEKLTPGPGERVVRRYLVKWCDLPYTDCTWESAADLKDDEKIAQFHKWNTPPAHTNTSGRPISQWAPLNDPTFKNDNKLRKYQLEGLNWLVYCWYNRRGSILADEMGLGKTVQSITFLEYLHRNQYIHGPFLIVCPLSTLPHWIRELEGWTEMNGIIYQGNAANRTVIREYEWYYQGQGQKRAPGQFKFNVLLTTYEMILRTDWAELSKINWKALIIDEAHRLKNKRSKLLERLKLFKTDHRIILTGTPLQNNTEELWTLLNFIEPHIFTSLPSFLQNFGDLKDAEQVGHLHTVLRPHLLRRLKEDVESSIPPKEEVLVEVELTSLQKKYYRAILERNREFLNKGCSGGNVPNLINVVMQLRKVCNHPFLIQGVEEKETAKLEAAAYYNLFIQSAGKLALLDKLLPKLKARGSKVLIFSQMVRVLDLLESYLRFRGHLYERLDGNVRGNDRQASIDRFSKPGSNRFVFLLCTRAGGVGINLASADTVVIYDSDWNPQNDLQAQARIGQTKEVKVYRLITSKTYERQMFERTSKKLGLDQAVLDNINITDIANTKTKKETLAQVGKEINDLLKYGAYDLFREDEEGKGGNDIFGEDDIDKILERASTVVRYERAEENNTSGDAEGAAGAKDKKGSTFSKAFFSSSHADTDIDINAENFWELVLPEAKNAGRLLERLREGKVGDTEAKVDEFWEDLTGVVQESLEQWKKTISPPRDLHFLNAIMDEILEGRAGVSFTDEQLDQAALWAAQLNRPRKRRGRGAEDEWEMPSLSRTDEAYGSDDTGGRGVKRRLSGAAAMSDEGRRRSARNAGKQADDPKRRKLGEIPDFNMSERKRIQEAVLAFARPHWTAIKAKTKLHKRHAPPPVLLGASPSAPHVPMGFGSTRARVPLGDIRSYALAFLRVCADAAKGEDHDIFQELILFMQTQGPKYGEENPPDVAPKASPASTASLDESPATRSRRMGAGRSSAGSGSKPTASFPSLVDPAYLANVRRKIKGWAKRLVILNRLRTEVEKFDAPDQFRLPATFTEKKNQRPVPWWGREEDRDLLVGSYVHGLGSFEALFADEALCFYRHHRSLANLADGGGEETATTMASSRASRVGKTSNKGGRAKGKEPARDHDEYEEEEEEFALAIEEEEEDEDDEPHDGDHEEEEEEGGSDGKTPSSKWPAKRVLNLRVKALLDTIDKVLRIEARERQRQEKIKSKEDRKRMREDEREQRLQQRHQRQAVKRQRLEERRGLWSKRERGDFRVALMAYGPGRWEFIIDKARLVNKDDEACEDYYDELMAYVRKMCEEYPNPYVGLAKAGKRSTRSASRSLLQQHEDLEGHVAPTHVGGEERSDDGGEDEDDEPAESEADDDEADDFEASTTSSSSSSSVTSLENPYLLSPIIAHRLLDRVSLWEELRHKLLSRADLRQRMGAVTRGKMPQWWYPGEHDVALLHAVDECGIGNSGRTWDELLNDPGCVFYTKTPKNGRPVPRKQRELFLREFVEDKSPLLNRHTPTSHP</sequence>
<dbReference type="InterPro" id="IPR000330">
    <property type="entry name" value="SNF2_N"/>
</dbReference>
<feature type="compositionally biased region" description="Basic and acidic residues" evidence="11">
    <location>
        <begin position="1868"/>
        <end position="1889"/>
    </location>
</feature>
<dbReference type="PROSITE" id="PS50014">
    <property type="entry name" value="BROMODOMAIN_2"/>
    <property type="match status" value="1"/>
</dbReference>
<feature type="region of interest" description="Disordered" evidence="11">
    <location>
        <begin position="1751"/>
        <end position="1837"/>
    </location>
</feature>
<dbReference type="Gene3D" id="3.40.50.10810">
    <property type="entry name" value="Tandem AAA-ATPase domain"/>
    <property type="match status" value="1"/>
</dbReference>
<keyword evidence="4" id="KW-0378">Hydrolase</keyword>
<evidence type="ECO:0000256" key="3">
    <source>
        <dbReference type="ARBA" id="ARBA00022741"/>
    </source>
</evidence>
<dbReference type="Gene3D" id="2.40.50.40">
    <property type="match status" value="2"/>
</dbReference>
<dbReference type="InterPro" id="IPR016197">
    <property type="entry name" value="Chromo-like_dom_sf"/>
</dbReference>
<evidence type="ECO:0000256" key="5">
    <source>
        <dbReference type="ARBA" id="ARBA00022840"/>
    </source>
</evidence>
<dbReference type="PRINTS" id="PR00503">
    <property type="entry name" value="BROMODOMAIN"/>
</dbReference>
<feature type="compositionally biased region" description="Basic and acidic residues" evidence="11">
    <location>
        <begin position="1484"/>
        <end position="1494"/>
    </location>
</feature>
<organism evidence="17 18">
    <name type="scientific">Acanthamoeba castellanii (strain ATCC 30010 / Neff)</name>
    <dbReference type="NCBI Taxonomy" id="1257118"/>
    <lineage>
        <taxon>Eukaryota</taxon>
        <taxon>Amoebozoa</taxon>
        <taxon>Discosea</taxon>
        <taxon>Longamoebia</taxon>
        <taxon>Centramoebida</taxon>
        <taxon>Acanthamoebidae</taxon>
        <taxon>Acanthamoeba</taxon>
    </lineage>
</organism>
<dbReference type="VEuPathDB" id="AmoebaDB:ACA1_259540"/>
<dbReference type="Pfam" id="PF00439">
    <property type="entry name" value="Bromodomain"/>
    <property type="match status" value="1"/>
</dbReference>
<dbReference type="GO" id="GO:0000785">
    <property type="term" value="C:chromatin"/>
    <property type="evidence" value="ECO:0007669"/>
    <property type="project" value="TreeGrafter"/>
</dbReference>
<dbReference type="InterPro" id="IPR001005">
    <property type="entry name" value="SANT/Myb"/>
</dbReference>
<dbReference type="Pfam" id="PF00176">
    <property type="entry name" value="SNF2-rel_dom"/>
    <property type="match status" value="1"/>
</dbReference>
<accession>L8GEZ6</accession>
<feature type="domain" description="Helicase ATP-binding" evidence="15">
    <location>
        <begin position="764"/>
        <end position="940"/>
    </location>
</feature>
<evidence type="ECO:0000256" key="11">
    <source>
        <dbReference type="SAM" id="MobiDB-lite"/>
    </source>
</evidence>
<evidence type="ECO:0000256" key="8">
    <source>
        <dbReference type="ARBA" id="ARBA00023163"/>
    </source>
</evidence>
<evidence type="ECO:0000256" key="2">
    <source>
        <dbReference type="ARBA" id="ARBA00022737"/>
    </source>
</evidence>
<feature type="region of interest" description="Disordered" evidence="11">
    <location>
        <begin position="1"/>
        <end position="43"/>
    </location>
</feature>
<feature type="region of interest" description="Disordered" evidence="11">
    <location>
        <begin position="1424"/>
        <end position="1494"/>
    </location>
</feature>
<evidence type="ECO:0000256" key="4">
    <source>
        <dbReference type="ARBA" id="ARBA00022801"/>
    </source>
</evidence>
<dbReference type="InterPro" id="IPR023779">
    <property type="entry name" value="Chromodomain_CS"/>
</dbReference>
<feature type="compositionally biased region" description="Basic and acidic residues" evidence="11">
    <location>
        <begin position="25"/>
        <end position="36"/>
    </location>
</feature>
<evidence type="ECO:0000256" key="10">
    <source>
        <dbReference type="PROSITE-ProRule" id="PRU00035"/>
    </source>
</evidence>
<dbReference type="SUPFAM" id="SSF52540">
    <property type="entry name" value="P-loop containing nucleoside triphosphate hydrolases"/>
    <property type="match status" value="2"/>
</dbReference>
<evidence type="ECO:0000256" key="7">
    <source>
        <dbReference type="ARBA" id="ARBA00023117"/>
    </source>
</evidence>
<keyword evidence="2" id="KW-0677">Repeat</keyword>
<dbReference type="InterPro" id="IPR027417">
    <property type="entry name" value="P-loop_NTPase"/>
</dbReference>
<feature type="region of interest" description="Disordered" evidence="11">
    <location>
        <begin position="1601"/>
        <end position="1646"/>
    </location>
</feature>
<dbReference type="PANTHER" id="PTHR45623:SF11">
    <property type="entry name" value="KISMET, ISOFORM C"/>
    <property type="match status" value="1"/>
</dbReference>
<dbReference type="InterPro" id="IPR036427">
    <property type="entry name" value="Bromodomain-like_sf"/>
</dbReference>
<keyword evidence="5" id="KW-0067">ATP-binding</keyword>
<dbReference type="KEGG" id="acan:ACA1_259540"/>
<evidence type="ECO:0000256" key="1">
    <source>
        <dbReference type="ARBA" id="ARBA00004123"/>
    </source>
</evidence>
<dbReference type="InterPro" id="IPR001487">
    <property type="entry name" value="Bromodomain"/>
</dbReference>
<reference evidence="17 18" key="1">
    <citation type="journal article" date="2013" name="Genome Biol.">
        <title>Genome of Acanthamoeba castellanii highlights extensive lateral gene transfer and early evolution of tyrosine kinase signaling.</title>
        <authorList>
            <person name="Clarke M."/>
            <person name="Lohan A.J."/>
            <person name="Liu B."/>
            <person name="Lagkouvardos I."/>
            <person name="Roy S."/>
            <person name="Zafar N."/>
            <person name="Bertelli C."/>
            <person name="Schilde C."/>
            <person name="Kianianmomeni A."/>
            <person name="Burglin T.R."/>
            <person name="Frech C."/>
            <person name="Turcotte B."/>
            <person name="Kopec K.O."/>
            <person name="Synnott J.M."/>
            <person name="Choo C."/>
            <person name="Paponov I."/>
            <person name="Finkler A."/>
            <person name="Soon Heng Tan C."/>
            <person name="Hutchins A.P."/>
            <person name="Weinmeier T."/>
            <person name="Rattei T."/>
            <person name="Chu J.S."/>
            <person name="Gimenez G."/>
            <person name="Irimia M."/>
            <person name="Rigden D.J."/>
            <person name="Fitzpatrick D.A."/>
            <person name="Lorenzo-Morales J."/>
            <person name="Bateman A."/>
            <person name="Chiu C.H."/>
            <person name="Tang P."/>
            <person name="Hegemann P."/>
            <person name="Fromm H."/>
            <person name="Raoult D."/>
            <person name="Greub G."/>
            <person name="Miranda-Saavedra D."/>
            <person name="Chen N."/>
            <person name="Nash P."/>
            <person name="Ginger M.L."/>
            <person name="Horn M."/>
            <person name="Schaap P."/>
            <person name="Caler L."/>
            <person name="Loftus B."/>
        </authorList>
    </citation>
    <scope>NUCLEOTIDE SEQUENCE [LARGE SCALE GENOMIC DNA]</scope>
    <source>
        <strain evidence="17 18">Neff</strain>
    </source>
</reference>
<dbReference type="InterPro" id="IPR038718">
    <property type="entry name" value="SNF2-like_sf"/>
</dbReference>
<feature type="compositionally biased region" description="Polar residues" evidence="11">
    <location>
        <begin position="1758"/>
        <end position="1776"/>
    </location>
</feature>
<feature type="compositionally biased region" description="Low complexity" evidence="11">
    <location>
        <begin position="539"/>
        <end position="561"/>
    </location>
</feature>
<keyword evidence="9" id="KW-0539">Nucleus</keyword>
<dbReference type="InterPro" id="IPR049730">
    <property type="entry name" value="SNF2/RAD54-like_C"/>
</dbReference>
<keyword evidence="8" id="KW-0804">Transcription</keyword>
<feature type="compositionally biased region" description="Low complexity" evidence="11">
    <location>
        <begin position="449"/>
        <end position="496"/>
    </location>
</feature>
<dbReference type="InterPro" id="IPR023780">
    <property type="entry name" value="Chromo_domain"/>
</dbReference>
<feature type="compositionally biased region" description="Polar residues" evidence="11">
    <location>
        <begin position="584"/>
        <end position="593"/>
    </location>
</feature>
<evidence type="ECO:0000259" key="15">
    <source>
        <dbReference type="PROSITE" id="PS51192"/>
    </source>
</evidence>
<dbReference type="RefSeq" id="XP_004333643.1">
    <property type="nucleotide sequence ID" value="XM_004333595.1"/>
</dbReference>
<feature type="compositionally biased region" description="Basic residues" evidence="11">
    <location>
        <begin position="1890"/>
        <end position="1900"/>
    </location>
</feature>
<feature type="region of interest" description="Disordered" evidence="11">
    <location>
        <begin position="162"/>
        <end position="339"/>
    </location>
</feature>
<evidence type="ECO:0000313" key="17">
    <source>
        <dbReference type="EMBL" id="ELR11630.1"/>
    </source>
</evidence>
<dbReference type="Gene3D" id="1.20.920.10">
    <property type="entry name" value="Bromodomain-like"/>
    <property type="match status" value="1"/>
</dbReference>
<dbReference type="Proteomes" id="UP000011083">
    <property type="component" value="Unassembled WGS sequence"/>
</dbReference>
<dbReference type="PROSITE" id="PS51194">
    <property type="entry name" value="HELICASE_CTER"/>
    <property type="match status" value="1"/>
</dbReference>
<evidence type="ECO:0000259" key="16">
    <source>
        <dbReference type="PROSITE" id="PS51194"/>
    </source>
</evidence>
<feature type="compositionally biased region" description="Basic and acidic residues" evidence="11">
    <location>
        <begin position="1781"/>
        <end position="1790"/>
    </location>
</feature>
<dbReference type="InterPro" id="IPR000953">
    <property type="entry name" value="Chromo/chromo_shadow_dom"/>
</dbReference>
<dbReference type="GO" id="GO:0003682">
    <property type="term" value="F:chromatin binding"/>
    <property type="evidence" value="ECO:0007669"/>
    <property type="project" value="TreeGrafter"/>
</dbReference>
<evidence type="ECO:0000256" key="9">
    <source>
        <dbReference type="ARBA" id="ARBA00023242"/>
    </source>
</evidence>
<feature type="region of interest" description="Disordered" evidence="11">
    <location>
        <begin position="430"/>
        <end position="598"/>
    </location>
</feature>
<dbReference type="InterPro" id="IPR003903">
    <property type="entry name" value="UIM_dom"/>
</dbReference>
<feature type="compositionally biased region" description="Basic and acidic residues" evidence="11">
    <location>
        <begin position="162"/>
        <end position="193"/>
    </location>
</feature>
<dbReference type="SUPFAM" id="SSF54160">
    <property type="entry name" value="Chromo domain-like"/>
    <property type="match status" value="2"/>
</dbReference>
<feature type="domain" description="Chromo" evidence="12">
    <location>
        <begin position="672"/>
        <end position="720"/>
    </location>
</feature>
<dbReference type="Pfam" id="PF00385">
    <property type="entry name" value="Chromo"/>
    <property type="match status" value="1"/>
</dbReference>
<feature type="domain" description="Myb-like" evidence="14">
    <location>
        <begin position="1902"/>
        <end position="1955"/>
    </location>
</feature>
<dbReference type="GO" id="GO:0005634">
    <property type="term" value="C:nucleus"/>
    <property type="evidence" value="ECO:0007669"/>
    <property type="project" value="UniProtKB-SubCell"/>
</dbReference>
<dbReference type="Gene3D" id="3.40.50.300">
    <property type="entry name" value="P-loop containing nucleotide triphosphate hydrolases"/>
    <property type="match status" value="1"/>
</dbReference>
<dbReference type="GO" id="GO:0140658">
    <property type="term" value="F:ATP-dependent chromatin remodeler activity"/>
    <property type="evidence" value="ECO:0007669"/>
    <property type="project" value="TreeGrafter"/>
</dbReference>
<dbReference type="GO" id="GO:0005524">
    <property type="term" value="F:ATP binding"/>
    <property type="evidence" value="ECO:0007669"/>
    <property type="project" value="UniProtKB-KW"/>
</dbReference>
<feature type="domain" description="Helicase C-terminal" evidence="16">
    <location>
        <begin position="1073"/>
        <end position="1221"/>
    </location>
</feature>
<keyword evidence="6" id="KW-0805">Transcription regulation</keyword>
<dbReference type="SMART" id="SM00297">
    <property type="entry name" value="BROMO"/>
    <property type="match status" value="1"/>
</dbReference>
<proteinExistence type="predicted"/>
<dbReference type="STRING" id="1257118.L8GEZ6"/>
<dbReference type="CDD" id="cd18793">
    <property type="entry name" value="SF2_C_SNF"/>
    <property type="match status" value="1"/>
</dbReference>
<dbReference type="PROSITE" id="PS50090">
    <property type="entry name" value="MYB_LIKE"/>
    <property type="match status" value="1"/>
</dbReference>
<feature type="domain" description="Bromo" evidence="13">
    <location>
        <begin position="66"/>
        <end position="138"/>
    </location>
</feature>
<dbReference type="CDD" id="cd18660">
    <property type="entry name" value="CD1_tandem"/>
    <property type="match status" value="1"/>
</dbReference>
<feature type="region of interest" description="Disordered" evidence="11">
    <location>
        <begin position="1992"/>
        <end position="2048"/>
    </location>
</feature>
<feature type="region of interest" description="Disordered" evidence="11">
    <location>
        <begin position="1868"/>
        <end position="1901"/>
    </location>
</feature>
<dbReference type="PROSITE" id="PS51192">
    <property type="entry name" value="HELICASE_ATP_BIND_1"/>
    <property type="match status" value="1"/>
</dbReference>
<dbReference type="InterPro" id="IPR014001">
    <property type="entry name" value="Helicase_ATP-bd"/>
</dbReference>
<dbReference type="SMART" id="SM00298">
    <property type="entry name" value="CHROMO"/>
    <property type="match status" value="2"/>
</dbReference>
<evidence type="ECO:0000259" key="13">
    <source>
        <dbReference type="PROSITE" id="PS50014"/>
    </source>
</evidence>
<evidence type="ECO:0000259" key="12">
    <source>
        <dbReference type="PROSITE" id="PS50013"/>
    </source>
</evidence>
<feature type="compositionally biased region" description="Low complexity" evidence="11">
    <location>
        <begin position="1634"/>
        <end position="1643"/>
    </location>
</feature>
<feature type="compositionally biased region" description="Acidic residues" evidence="11">
    <location>
        <begin position="2012"/>
        <end position="2034"/>
    </location>
</feature>
<dbReference type="OrthoDB" id="5857104at2759"/>
<feature type="compositionally biased region" description="Pro residues" evidence="11">
    <location>
        <begin position="529"/>
        <end position="538"/>
    </location>
</feature>
<dbReference type="PANTHER" id="PTHR45623">
    <property type="entry name" value="CHROMODOMAIN-HELICASE-DNA-BINDING PROTEIN 3-RELATED-RELATED"/>
    <property type="match status" value="1"/>
</dbReference>
<dbReference type="GO" id="GO:0003677">
    <property type="term" value="F:DNA binding"/>
    <property type="evidence" value="ECO:0007669"/>
    <property type="project" value="TreeGrafter"/>
</dbReference>
<comment type="subcellular location">
    <subcellularLocation>
        <location evidence="1">Nucleus</location>
    </subcellularLocation>
</comment>
<gene>
    <name evidence="17" type="ORF">ACA1_259540</name>
</gene>
<dbReference type="Gene3D" id="1.10.10.60">
    <property type="entry name" value="Homeodomain-like"/>
    <property type="match status" value="1"/>
</dbReference>
<dbReference type="PROSITE" id="PS00598">
    <property type="entry name" value="CHROMO_1"/>
    <property type="match status" value="1"/>
</dbReference>